<evidence type="ECO:0000313" key="1">
    <source>
        <dbReference type="EMBL" id="KAF0772087.1"/>
    </source>
</evidence>
<dbReference type="EMBL" id="VUJU01000214">
    <property type="protein sequence ID" value="KAF0772087.1"/>
    <property type="molecule type" value="Genomic_DNA"/>
</dbReference>
<proteinExistence type="predicted"/>
<dbReference type="AlphaFoldDB" id="A0A6G0ZL90"/>
<keyword evidence="2" id="KW-1185">Reference proteome</keyword>
<gene>
    <name evidence="1" type="ORF">FWK35_00009878</name>
</gene>
<sequence length="94" mass="11038">MLQDIPNDVDQCFVEDIVAIKPTGDKIQAFLNYVFETYIDPSGLFPSDVWTEFKAKTNRTTNVCESFHSRLNGIFNWSHPNIYNFIDQRIKKKY</sequence>
<accession>A0A6G0ZL90</accession>
<dbReference type="Proteomes" id="UP000478052">
    <property type="component" value="Unassembled WGS sequence"/>
</dbReference>
<comment type="caution">
    <text evidence="1">The sequence shown here is derived from an EMBL/GenBank/DDBJ whole genome shotgun (WGS) entry which is preliminary data.</text>
</comment>
<organism evidence="1 2">
    <name type="scientific">Aphis craccivora</name>
    <name type="common">Cowpea aphid</name>
    <dbReference type="NCBI Taxonomy" id="307492"/>
    <lineage>
        <taxon>Eukaryota</taxon>
        <taxon>Metazoa</taxon>
        <taxon>Ecdysozoa</taxon>
        <taxon>Arthropoda</taxon>
        <taxon>Hexapoda</taxon>
        <taxon>Insecta</taxon>
        <taxon>Pterygota</taxon>
        <taxon>Neoptera</taxon>
        <taxon>Paraneoptera</taxon>
        <taxon>Hemiptera</taxon>
        <taxon>Sternorrhyncha</taxon>
        <taxon>Aphidomorpha</taxon>
        <taxon>Aphidoidea</taxon>
        <taxon>Aphididae</taxon>
        <taxon>Aphidini</taxon>
        <taxon>Aphis</taxon>
        <taxon>Aphis</taxon>
    </lineage>
</organism>
<reference evidence="1 2" key="1">
    <citation type="submission" date="2019-08" db="EMBL/GenBank/DDBJ databases">
        <title>Whole genome of Aphis craccivora.</title>
        <authorList>
            <person name="Voronova N.V."/>
            <person name="Shulinski R.S."/>
            <person name="Bandarenka Y.V."/>
            <person name="Zhorov D.G."/>
            <person name="Warner D."/>
        </authorList>
    </citation>
    <scope>NUCLEOTIDE SEQUENCE [LARGE SCALE GENOMIC DNA]</scope>
    <source>
        <strain evidence="1">180601</strain>
        <tissue evidence="1">Whole Body</tissue>
    </source>
</reference>
<protein>
    <submittedName>
        <fullName evidence="1">MULE domain-containing protein</fullName>
    </submittedName>
</protein>
<evidence type="ECO:0000313" key="2">
    <source>
        <dbReference type="Proteomes" id="UP000478052"/>
    </source>
</evidence>
<dbReference type="OrthoDB" id="6599116at2759"/>
<name>A0A6G0ZL90_APHCR</name>